<dbReference type="InterPro" id="IPR014710">
    <property type="entry name" value="RmlC-like_jellyroll"/>
</dbReference>
<dbReference type="Proteomes" id="UP000248146">
    <property type="component" value="Unassembled WGS sequence"/>
</dbReference>
<dbReference type="InterPro" id="IPR052044">
    <property type="entry name" value="PKS_Associated_Protein"/>
</dbReference>
<proteinExistence type="predicted"/>
<dbReference type="AlphaFoldDB" id="A0A2V4M500"/>
<feature type="domain" description="Cupin type-2" evidence="1">
    <location>
        <begin position="30"/>
        <end position="90"/>
    </location>
</feature>
<dbReference type="InterPro" id="IPR011051">
    <property type="entry name" value="RmlC_Cupin_sf"/>
</dbReference>
<dbReference type="PANTHER" id="PTHR36114:SF1">
    <property type="entry name" value="16.7 KDA PROTEIN IN WHIE LOCUS"/>
    <property type="match status" value="1"/>
</dbReference>
<dbReference type="SUPFAM" id="SSF51182">
    <property type="entry name" value="RmlC-like cupins"/>
    <property type="match status" value="1"/>
</dbReference>
<organism evidence="2 3">
    <name type="scientific">Aquipseudomonas alcaligenes</name>
    <name type="common">Pseudomonas alcaligenes</name>
    <dbReference type="NCBI Taxonomy" id="43263"/>
    <lineage>
        <taxon>Bacteria</taxon>
        <taxon>Pseudomonadati</taxon>
        <taxon>Pseudomonadota</taxon>
        <taxon>Gammaproteobacteria</taxon>
        <taxon>Pseudomonadales</taxon>
        <taxon>Pseudomonadaceae</taxon>
        <taxon>Aquipseudomonas</taxon>
    </lineage>
</organism>
<dbReference type="PANTHER" id="PTHR36114">
    <property type="entry name" value="16.7 KDA PROTEIN IN WHIE LOCUS"/>
    <property type="match status" value="1"/>
</dbReference>
<reference evidence="2 3" key="1">
    <citation type="submission" date="2018-06" db="EMBL/GenBank/DDBJ databases">
        <title>Pseudomonas diversity within urban Lake Michigan freshwaters.</title>
        <authorList>
            <person name="Batrich M."/>
            <person name="Hatzopoulos T."/>
            <person name="Putonti C."/>
        </authorList>
    </citation>
    <scope>NUCLEOTIDE SEQUENCE [LARGE SCALE GENOMIC DNA]</scope>
    <source>
        <strain evidence="2 3">MB-090714</strain>
    </source>
</reference>
<gene>
    <name evidence="2" type="ORF">DMO17_04675</name>
</gene>
<accession>A0A2V4M500</accession>
<evidence type="ECO:0000259" key="1">
    <source>
        <dbReference type="Pfam" id="PF07883"/>
    </source>
</evidence>
<dbReference type="Pfam" id="PF07883">
    <property type="entry name" value="Cupin_2"/>
    <property type="match status" value="1"/>
</dbReference>
<protein>
    <submittedName>
        <fullName evidence="2">Cupin domain-containing protein</fullName>
    </submittedName>
</protein>
<evidence type="ECO:0000313" key="2">
    <source>
        <dbReference type="EMBL" id="PYC28477.1"/>
    </source>
</evidence>
<comment type="caution">
    <text evidence="2">The sequence shown here is derived from an EMBL/GenBank/DDBJ whole genome shotgun (WGS) entry which is preliminary data.</text>
</comment>
<sequence length="111" mass="12396">MHKVNLLDELARIDEHWSQRIVGEANGQLLKLAKGVGETRWHKHDDQDELFIVCYGRLTIQLRDRTVELLPGELFVVPKGVEHCPRADEETGFLIAGLNVTSTAAGGKPNL</sequence>
<dbReference type="CDD" id="cd02226">
    <property type="entry name" value="cupin_YdbB-like"/>
    <property type="match status" value="1"/>
</dbReference>
<dbReference type="OrthoDB" id="9794183at2"/>
<dbReference type="Gene3D" id="2.60.120.10">
    <property type="entry name" value="Jelly Rolls"/>
    <property type="match status" value="1"/>
</dbReference>
<name>A0A2V4M500_AQUAC</name>
<evidence type="ECO:0000313" key="3">
    <source>
        <dbReference type="Proteomes" id="UP000248146"/>
    </source>
</evidence>
<dbReference type="EMBL" id="QJRX01000002">
    <property type="protein sequence ID" value="PYC28477.1"/>
    <property type="molecule type" value="Genomic_DNA"/>
</dbReference>
<dbReference type="RefSeq" id="WP_110681157.1">
    <property type="nucleotide sequence ID" value="NZ_QJRX01000002.1"/>
</dbReference>
<dbReference type="InterPro" id="IPR013096">
    <property type="entry name" value="Cupin_2"/>
</dbReference>